<gene>
    <name evidence="2" type="ORF">CPB84DRAFT_1752332</name>
</gene>
<proteinExistence type="predicted"/>
<protein>
    <submittedName>
        <fullName evidence="2">Uncharacterized protein</fullName>
    </submittedName>
</protein>
<evidence type="ECO:0000313" key="3">
    <source>
        <dbReference type="Proteomes" id="UP000724874"/>
    </source>
</evidence>
<comment type="caution">
    <text evidence="2">The sequence shown here is derived from an EMBL/GenBank/DDBJ whole genome shotgun (WGS) entry which is preliminary data.</text>
</comment>
<evidence type="ECO:0000313" key="2">
    <source>
        <dbReference type="EMBL" id="KAF8876787.1"/>
    </source>
</evidence>
<reference evidence="2" key="1">
    <citation type="submission" date="2020-11" db="EMBL/GenBank/DDBJ databases">
        <authorList>
            <consortium name="DOE Joint Genome Institute"/>
            <person name="Ahrendt S."/>
            <person name="Riley R."/>
            <person name="Andreopoulos W."/>
            <person name="LaButti K."/>
            <person name="Pangilinan J."/>
            <person name="Ruiz-duenas F.J."/>
            <person name="Barrasa J.M."/>
            <person name="Sanchez-Garcia M."/>
            <person name="Camarero S."/>
            <person name="Miyauchi S."/>
            <person name="Serrano A."/>
            <person name="Linde D."/>
            <person name="Babiker R."/>
            <person name="Drula E."/>
            <person name="Ayuso-Fernandez I."/>
            <person name="Pacheco R."/>
            <person name="Padilla G."/>
            <person name="Ferreira P."/>
            <person name="Barriuso J."/>
            <person name="Kellner H."/>
            <person name="Castanera R."/>
            <person name="Alfaro M."/>
            <person name="Ramirez L."/>
            <person name="Pisabarro A.G."/>
            <person name="Kuo A."/>
            <person name="Tritt A."/>
            <person name="Lipzen A."/>
            <person name="He G."/>
            <person name="Yan M."/>
            <person name="Ng V."/>
            <person name="Cullen D."/>
            <person name="Martin F."/>
            <person name="Rosso M.-N."/>
            <person name="Henrissat B."/>
            <person name="Hibbett D."/>
            <person name="Martinez A.T."/>
            <person name="Grigoriev I.V."/>
        </authorList>
    </citation>
    <scope>NUCLEOTIDE SEQUENCE</scope>
    <source>
        <strain evidence="2">AH 44721</strain>
    </source>
</reference>
<evidence type="ECO:0000256" key="1">
    <source>
        <dbReference type="SAM" id="MobiDB-lite"/>
    </source>
</evidence>
<feature type="compositionally biased region" description="Acidic residues" evidence="1">
    <location>
        <begin position="184"/>
        <end position="207"/>
    </location>
</feature>
<name>A0A9P5ND84_GYMJU</name>
<feature type="compositionally biased region" description="Low complexity" evidence="1">
    <location>
        <begin position="166"/>
        <end position="181"/>
    </location>
</feature>
<dbReference type="EMBL" id="JADNYJ010000178">
    <property type="protein sequence ID" value="KAF8876787.1"/>
    <property type="molecule type" value="Genomic_DNA"/>
</dbReference>
<accession>A0A9P5ND84</accession>
<feature type="region of interest" description="Disordered" evidence="1">
    <location>
        <begin position="107"/>
        <end position="129"/>
    </location>
</feature>
<dbReference type="Proteomes" id="UP000724874">
    <property type="component" value="Unassembled WGS sequence"/>
</dbReference>
<keyword evidence="3" id="KW-1185">Reference proteome</keyword>
<dbReference type="OrthoDB" id="3108264at2759"/>
<feature type="region of interest" description="Disordered" evidence="1">
    <location>
        <begin position="162"/>
        <end position="213"/>
    </location>
</feature>
<sequence length="213" mass="23605">MANATVHRDRAHGQSALETVKEEEVEVSKNALLESTTLRTKRLRELSVKSDNNPCTLKDLEAHPLYDEAEFMAQYIAGHFTDQVQDESQMSTFDSQCDFSGDNWGDSEMRDASKAPDTIPPYTIQGPTPTRDIERVVKKLSDKQWKEIMIAAHAFAVMKGKKRSRSSSGDDAAPADATAKAEVVESDFEIEDDAEAQDAVDMTEDSNETTINA</sequence>
<dbReference type="AlphaFoldDB" id="A0A9P5ND84"/>
<organism evidence="2 3">
    <name type="scientific">Gymnopilus junonius</name>
    <name type="common">Spectacular rustgill mushroom</name>
    <name type="synonym">Gymnopilus spectabilis subsp. junonius</name>
    <dbReference type="NCBI Taxonomy" id="109634"/>
    <lineage>
        <taxon>Eukaryota</taxon>
        <taxon>Fungi</taxon>
        <taxon>Dikarya</taxon>
        <taxon>Basidiomycota</taxon>
        <taxon>Agaricomycotina</taxon>
        <taxon>Agaricomycetes</taxon>
        <taxon>Agaricomycetidae</taxon>
        <taxon>Agaricales</taxon>
        <taxon>Agaricineae</taxon>
        <taxon>Hymenogastraceae</taxon>
        <taxon>Gymnopilus</taxon>
    </lineage>
</organism>